<name>A0A7K1FF79_9ACTN</name>
<evidence type="ECO:0000313" key="7">
    <source>
        <dbReference type="EMBL" id="MTD12775.1"/>
    </source>
</evidence>
<dbReference type="Proteomes" id="UP000460221">
    <property type="component" value="Unassembled WGS sequence"/>
</dbReference>
<dbReference type="EMBL" id="WLYK01000001">
    <property type="protein sequence ID" value="MTD12775.1"/>
    <property type="molecule type" value="Genomic_DNA"/>
</dbReference>
<dbReference type="PANTHER" id="PTHR43820">
    <property type="entry name" value="HIGH-AFFINITY BRANCHED-CHAIN AMINO ACID TRANSPORT ATP-BINDING PROTEIN LIVF"/>
    <property type="match status" value="1"/>
</dbReference>
<comment type="similarity">
    <text evidence="1">Belongs to the ABC transporter superfamily.</text>
</comment>
<keyword evidence="4 7" id="KW-0067">ATP-binding</keyword>
<proteinExistence type="inferred from homology"/>
<dbReference type="GO" id="GO:0015658">
    <property type="term" value="F:branched-chain amino acid transmembrane transporter activity"/>
    <property type="evidence" value="ECO:0007669"/>
    <property type="project" value="TreeGrafter"/>
</dbReference>
<dbReference type="GO" id="GO:0016887">
    <property type="term" value="F:ATP hydrolysis activity"/>
    <property type="evidence" value="ECO:0007669"/>
    <property type="project" value="InterPro"/>
</dbReference>
<dbReference type="Gene3D" id="3.40.50.300">
    <property type="entry name" value="P-loop containing nucleotide triphosphate hydrolases"/>
    <property type="match status" value="1"/>
</dbReference>
<feature type="domain" description="ABC transporter" evidence="6">
    <location>
        <begin position="2"/>
        <end position="234"/>
    </location>
</feature>
<evidence type="ECO:0000256" key="5">
    <source>
        <dbReference type="ARBA" id="ARBA00022970"/>
    </source>
</evidence>
<evidence type="ECO:0000256" key="3">
    <source>
        <dbReference type="ARBA" id="ARBA00022741"/>
    </source>
</evidence>
<sequence>MLQITDLTVRYGSIPAVRGVTVEVAEGELVTMVGPNGAGKSSTMRAVAGLEKPAGGTITFDGRPIGGLRPEQVVAAGLALVPEGRHIFGGLTVKENLSLGAVSRRDRKAVAADLERELERFPILRERIDQAAGFLSGGEQQQLAIARALMSRPQLLLLDEPSLGLAPRMVDSVFATIESLRADGITILLVEQNATRAVAMSDRYYLLRTGEVVRSGLAGPDQVAGLAEDYLAGHSDKEAAR</sequence>
<dbReference type="GO" id="GO:0005524">
    <property type="term" value="F:ATP binding"/>
    <property type="evidence" value="ECO:0007669"/>
    <property type="project" value="UniProtKB-KW"/>
</dbReference>
<keyword evidence="3" id="KW-0547">Nucleotide-binding</keyword>
<gene>
    <name evidence="7" type="ORF">GIS00_02300</name>
</gene>
<evidence type="ECO:0000256" key="1">
    <source>
        <dbReference type="ARBA" id="ARBA00005417"/>
    </source>
</evidence>
<accession>A0A7K1FF79</accession>
<keyword evidence="5" id="KW-0029">Amino-acid transport</keyword>
<dbReference type="InterPro" id="IPR003593">
    <property type="entry name" value="AAA+_ATPase"/>
</dbReference>
<keyword evidence="2" id="KW-0813">Transport</keyword>
<dbReference type="AlphaFoldDB" id="A0A7K1FF79"/>
<dbReference type="PROSITE" id="PS50893">
    <property type="entry name" value="ABC_TRANSPORTER_2"/>
    <property type="match status" value="1"/>
</dbReference>
<dbReference type="SMART" id="SM00382">
    <property type="entry name" value="AAA"/>
    <property type="match status" value="1"/>
</dbReference>
<keyword evidence="8" id="KW-1185">Reference proteome</keyword>
<evidence type="ECO:0000256" key="2">
    <source>
        <dbReference type="ARBA" id="ARBA00022448"/>
    </source>
</evidence>
<dbReference type="Pfam" id="PF00005">
    <property type="entry name" value="ABC_tran"/>
    <property type="match status" value="1"/>
</dbReference>
<dbReference type="InterPro" id="IPR027417">
    <property type="entry name" value="P-loop_NTPase"/>
</dbReference>
<organism evidence="7 8">
    <name type="scientific">Nakamurella alba</name>
    <dbReference type="NCBI Taxonomy" id="2665158"/>
    <lineage>
        <taxon>Bacteria</taxon>
        <taxon>Bacillati</taxon>
        <taxon>Actinomycetota</taxon>
        <taxon>Actinomycetes</taxon>
        <taxon>Nakamurellales</taxon>
        <taxon>Nakamurellaceae</taxon>
        <taxon>Nakamurella</taxon>
    </lineage>
</organism>
<protein>
    <submittedName>
        <fullName evidence="7">ATP-binding cassette domain-containing protein</fullName>
    </submittedName>
</protein>
<dbReference type="CDD" id="cd03224">
    <property type="entry name" value="ABC_TM1139_LivF_branched"/>
    <property type="match status" value="1"/>
</dbReference>
<reference evidence="7 8" key="1">
    <citation type="submission" date="2019-11" db="EMBL/GenBank/DDBJ databases">
        <authorList>
            <person name="Jiang L.-Q."/>
        </authorList>
    </citation>
    <scope>NUCLEOTIDE SEQUENCE [LARGE SCALE GENOMIC DNA]</scope>
    <source>
        <strain evidence="7 8">YIM 132087</strain>
    </source>
</reference>
<evidence type="ECO:0000313" key="8">
    <source>
        <dbReference type="Proteomes" id="UP000460221"/>
    </source>
</evidence>
<dbReference type="SUPFAM" id="SSF52540">
    <property type="entry name" value="P-loop containing nucleoside triphosphate hydrolases"/>
    <property type="match status" value="1"/>
</dbReference>
<comment type="caution">
    <text evidence="7">The sequence shown here is derived from an EMBL/GenBank/DDBJ whole genome shotgun (WGS) entry which is preliminary data.</text>
</comment>
<dbReference type="PANTHER" id="PTHR43820:SF4">
    <property type="entry name" value="HIGH-AFFINITY BRANCHED-CHAIN AMINO ACID TRANSPORT ATP-BINDING PROTEIN LIVF"/>
    <property type="match status" value="1"/>
</dbReference>
<evidence type="ECO:0000256" key="4">
    <source>
        <dbReference type="ARBA" id="ARBA00022840"/>
    </source>
</evidence>
<dbReference type="RefSeq" id="WP_154766772.1">
    <property type="nucleotide sequence ID" value="NZ_WLYK01000001.1"/>
</dbReference>
<evidence type="ECO:0000259" key="6">
    <source>
        <dbReference type="PROSITE" id="PS50893"/>
    </source>
</evidence>
<dbReference type="GO" id="GO:0015807">
    <property type="term" value="P:L-amino acid transport"/>
    <property type="evidence" value="ECO:0007669"/>
    <property type="project" value="TreeGrafter"/>
</dbReference>
<dbReference type="InterPro" id="IPR052156">
    <property type="entry name" value="BCAA_Transport_ATP-bd_LivF"/>
</dbReference>
<dbReference type="InterPro" id="IPR003439">
    <property type="entry name" value="ABC_transporter-like_ATP-bd"/>
</dbReference>